<dbReference type="AlphaFoldDB" id="D3RXC6"/>
<protein>
    <submittedName>
        <fullName evidence="1">Uncharacterized protein</fullName>
    </submittedName>
</protein>
<dbReference type="STRING" id="589924.Ferp_0975"/>
<reference evidence="1 2" key="2">
    <citation type="journal article" date="2011" name="Stand. Genomic Sci.">
        <title>Complete genome sequence of Ferroglobus placidus AEDII12DO.</title>
        <authorList>
            <person name="Anderson I."/>
            <person name="Risso C."/>
            <person name="Holmes D."/>
            <person name="Lucas S."/>
            <person name="Copeland A."/>
            <person name="Lapidus A."/>
            <person name="Cheng J.F."/>
            <person name="Bruce D."/>
            <person name="Goodwin L."/>
            <person name="Pitluck S."/>
            <person name="Saunders E."/>
            <person name="Brettin T."/>
            <person name="Detter J.C."/>
            <person name="Han C."/>
            <person name="Tapia R."/>
            <person name="Larimer F."/>
            <person name="Land M."/>
            <person name="Hauser L."/>
            <person name="Woyke T."/>
            <person name="Lovley D."/>
            <person name="Kyrpides N."/>
            <person name="Ivanova N."/>
        </authorList>
    </citation>
    <scope>NUCLEOTIDE SEQUENCE [LARGE SCALE GENOMIC DNA]</scope>
    <source>
        <strain evidence="2">DSM 10642 / AEDII12DO</strain>
    </source>
</reference>
<evidence type="ECO:0000313" key="2">
    <source>
        <dbReference type="Proteomes" id="UP000002613"/>
    </source>
</evidence>
<accession>D3RXC6</accession>
<reference evidence="2" key="1">
    <citation type="submission" date="2010-02" db="EMBL/GenBank/DDBJ databases">
        <title>Complete sequence of Ferroglobus placidus DSM 10642.</title>
        <authorList>
            <consortium name="US DOE Joint Genome Institute"/>
            <person name="Lucas S."/>
            <person name="Copeland A."/>
            <person name="Lapidus A."/>
            <person name="Cheng J.-F."/>
            <person name="Bruce D."/>
            <person name="Goodwin L."/>
            <person name="Pitluck S."/>
            <person name="Saunders E."/>
            <person name="Brettin T."/>
            <person name="Detter J.C."/>
            <person name="Han C."/>
            <person name="Tapia R."/>
            <person name="Larimer F."/>
            <person name="Land M."/>
            <person name="Hauser L."/>
            <person name="Kyrpides N."/>
            <person name="Ivanova N."/>
            <person name="Holmes D."/>
            <person name="Lovley D."/>
            <person name="Kyrpides N."/>
            <person name="Anderson I.J."/>
            <person name="Woyke T."/>
        </authorList>
    </citation>
    <scope>NUCLEOTIDE SEQUENCE [LARGE SCALE GENOMIC DNA]</scope>
    <source>
        <strain evidence="2">DSM 10642 / AEDII12DO</strain>
    </source>
</reference>
<dbReference type="PaxDb" id="589924-Ferp_0975"/>
<gene>
    <name evidence="1" type="ordered locus">Ferp_0975</name>
</gene>
<sequence length="74" mass="8622">MSEWLKKHVKSLEGKEEVVINVKFFDELLKRLGKVMAEFYKGNYEVGIEELSKLGEEIYSYYKTLIDDGENVNG</sequence>
<keyword evidence="2" id="KW-1185">Reference proteome</keyword>
<dbReference type="GeneID" id="8778483"/>
<dbReference type="KEGG" id="fpl:Ferp_0975"/>
<dbReference type="RefSeq" id="WP_012965482.1">
    <property type="nucleotide sequence ID" value="NC_013849.1"/>
</dbReference>
<organism evidence="1 2">
    <name type="scientific">Ferroglobus placidus (strain DSM 10642 / AEDII12DO)</name>
    <dbReference type="NCBI Taxonomy" id="589924"/>
    <lineage>
        <taxon>Archaea</taxon>
        <taxon>Methanobacteriati</taxon>
        <taxon>Methanobacteriota</taxon>
        <taxon>Archaeoglobi</taxon>
        <taxon>Archaeoglobales</taxon>
        <taxon>Archaeoglobaceae</taxon>
        <taxon>Ferroglobus</taxon>
    </lineage>
</organism>
<name>D3RXC6_FERPA</name>
<dbReference type="HOGENOM" id="CLU_2678708_0_0_2"/>
<evidence type="ECO:0000313" key="1">
    <source>
        <dbReference type="EMBL" id="ADC65139.1"/>
    </source>
</evidence>
<proteinExistence type="predicted"/>
<dbReference type="EMBL" id="CP001899">
    <property type="protein sequence ID" value="ADC65139.1"/>
    <property type="molecule type" value="Genomic_DNA"/>
</dbReference>
<dbReference type="Proteomes" id="UP000002613">
    <property type="component" value="Chromosome"/>
</dbReference>